<dbReference type="OrthoDB" id="5244024at2"/>
<evidence type="ECO:0000256" key="1">
    <source>
        <dbReference type="SAM" id="MobiDB-lite"/>
    </source>
</evidence>
<keyword evidence="2" id="KW-0812">Transmembrane</keyword>
<proteinExistence type="predicted"/>
<feature type="transmembrane region" description="Helical" evidence="2">
    <location>
        <begin position="68"/>
        <end position="85"/>
    </location>
</feature>
<dbReference type="RefSeq" id="WP_125227536.1">
    <property type="nucleotide sequence ID" value="NZ_RQYT01000009.1"/>
</dbReference>
<dbReference type="AlphaFoldDB" id="A0A3P1X072"/>
<keyword evidence="2" id="KW-1133">Transmembrane helix</keyword>
<dbReference type="Proteomes" id="UP000280935">
    <property type="component" value="Unassembled WGS sequence"/>
</dbReference>
<reference evidence="3 4" key="1">
    <citation type="submission" date="2018-11" db="EMBL/GenBank/DDBJ databases">
        <title>Genomes From Bacteria Associated with the Canine Oral Cavity: a Test Case for Automated Genome-Based Taxonomic Assignment.</title>
        <authorList>
            <person name="Coil D.A."/>
            <person name="Jospin G."/>
            <person name="Darling A.E."/>
            <person name="Wallis C."/>
            <person name="Davis I.J."/>
            <person name="Harris S."/>
            <person name="Eisen J.A."/>
            <person name="Holcombe L.J."/>
            <person name="O'Flynn C."/>
        </authorList>
    </citation>
    <scope>NUCLEOTIDE SEQUENCE [LARGE SCALE GENOMIC DNA]</scope>
    <source>
        <strain evidence="3 4">OH2822_COT-296</strain>
    </source>
</reference>
<feature type="compositionally biased region" description="Basic and acidic residues" evidence="1">
    <location>
        <begin position="112"/>
        <end position="129"/>
    </location>
</feature>
<gene>
    <name evidence="3" type="ORF">EII35_05915</name>
</gene>
<sequence length="129" mass="14369">MALSEQEQRRLEQLEASLMEEDPQLADTLRGVPQYKVQKRRATLAVLGFVAGLTALVVGIQIHPAVSVIGFVLMLASAIVGLSAWTRISEDGVPADHGHAPRPVKPQSTSDFMEKLEERWRRRQQGEDR</sequence>
<name>A0A3P1X072_9ACTN</name>
<protein>
    <submittedName>
        <fullName evidence="3">DUF3040 domain-containing protein</fullName>
    </submittedName>
</protein>
<dbReference type="Pfam" id="PF11239">
    <property type="entry name" value="DUF3040"/>
    <property type="match status" value="1"/>
</dbReference>
<keyword evidence="2" id="KW-0472">Membrane</keyword>
<evidence type="ECO:0000313" key="3">
    <source>
        <dbReference type="EMBL" id="RRD50093.1"/>
    </source>
</evidence>
<dbReference type="InterPro" id="IPR021401">
    <property type="entry name" value="DUF3040"/>
</dbReference>
<evidence type="ECO:0000256" key="2">
    <source>
        <dbReference type="SAM" id="Phobius"/>
    </source>
</evidence>
<feature type="region of interest" description="Disordered" evidence="1">
    <location>
        <begin position="91"/>
        <end position="129"/>
    </location>
</feature>
<feature type="transmembrane region" description="Helical" evidence="2">
    <location>
        <begin position="42"/>
        <end position="62"/>
    </location>
</feature>
<accession>A0A3P1X072</accession>
<comment type="caution">
    <text evidence="3">The sequence shown here is derived from an EMBL/GenBank/DDBJ whole genome shotgun (WGS) entry which is preliminary data.</text>
</comment>
<dbReference type="EMBL" id="RQYT01000009">
    <property type="protein sequence ID" value="RRD50093.1"/>
    <property type="molecule type" value="Genomic_DNA"/>
</dbReference>
<organism evidence="3 4">
    <name type="scientific">Arachnia propionica</name>
    <dbReference type="NCBI Taxonomy" id="1750"/>
    <lineage>
        <taxon>Bacteria</taxon>
        <taxon>Bacillati</taxon>
        <taxon>Actinomycetota</taxon>
        <taxon>Actinomycetes</taxon>
        <taxon>Propionibacteriales</taxon>
        <taxon>Propionibacteriaceae</taxon>
        <taxon>Arachnia</taxon>
    </lineage>
</organism>
<evidence type="ECO:0000313" key="4">
    <source>
        <dbReference type="Proteomes" id="UP000280935"/>
    </source>
</evidence>